<evidence type="ECO:0000313" key="3">
    <source>
        <dbReference type="Proteomes" id="UP000001929"/>
    </source>
</evidence>
<gene>
    <name evidence="2" type="ordered locus">Rru_A2589</name>
</gene>
<dbReference type="Pfam" id="PF13264">
    <property type="entry name" value="DUF4055"/>
    <property type="match status" value="1"/>
</dbReference>
<dbReference type="KEGG" id="rru:Rru_A2589"/>
<dbReference type="eggNOG" id="ENOG502Z8D8">
    <property type="taxonomic scope" value="Bacteria"/>
</dbReference>
<reference evidence="2 3" key="1">
    <citation type="journal article" date="2011" name="Stand. Genomic Sci.">
        <title>Complete genome sequence of Rhodospirillum rubrum type strain (S1).</title>
        <authorList>
            <person name="Munk A.C."/>
            <person name="Copeland A."/>
            <person name="Lucas S."/>
            <person name="Lapidus A."/>
            <person name="Del Rio T.G."/>
            <person name="Barry K."/>
            <person name="Detter J.C."/>
            <person name="Hammon N."/>
            <person name="Israni S."/>
            <person name="Pitluck S."/>
            <person name="Brettin T."/>
            <person name="Bruce D."/>
            <person name="Han C."/>
            <person name="Tapia R."/>
            <person name="Gilna P."/>
            <person name="Schmutz J."/>
            <person name="Larimer F."/>
            <person name="Land M."/>
            <person name="Kyrpides N.C."/>
            <person name="Mavromatis K."/>
            <person name="Richardson P."/>
            <person name="Rohde M."/>
            <person name="Goker M."/>
            <person name="Klenk H.P."/>
            <person name="Zhang Y."/>
            <person name="Roberts G.P."/>
            <person name="Reslewic S."/>
            <person name="Schwartz D.C."/>
        </authorList>
    </citation>
    <scope>NUCLEOTIDE SEQUENCE [LARGE SCALE GENOMIC DNA]</scope>
    <source>
        <strain evidence="3">ATCC 11170 / ATH 1.1.1 / DSM 467 / LMG 4362 / NCIMB 8255 / S1</strain>
    </source>
</reference>
<dbReference type="STRING" id="269796.Rru_A2589"/>
<dbReference type="AlphaFoldDB" id="Q2RR59"/>
<protein>
    <recommendedName>
        <fullName evidence="1">DUF4055 domain-containing protein</fullName>
    </recommendedName>
</protein>
<organism evidence="2 3">
    <name type="scientific">Rhodospirillum rubrum (strain ATCC 11170 / ATH 1.1.1 / DSM 467 / LMG 4362 / NCIMB 8255 / S1)</name>
    <dbReference type="NCBI Taxonomy" id="269796"/>
    <lineage>
        <taxon>Bacteria</taxon>
        <taxon>Pseudomonadati</taxon>
        <taxon>Pseudomonadota</taxon>
        <taxon>Alphaproteobacteria</taxon>
        <taxon>Rhodospirillales</taxon>
        <taxon>Rhodospirillaceae</taxon>
        <taxon>Rhodospirillum</taxon>
    </lineage>
</organism>
<evidence type="ECO:0000259" key="1">
    <source>
        <dbReference type="Pfam" id="PF13264"/>
    </source>
</evidence>
<dbReference type="EMBL" id="CP000230">
    <property type="protein sequence ID" value="ABC23386.1"/>
    <property type="molecule type" value="Genomic_DNA"/>
</dbReference>
<accession>Q2RR59</accession>
<dbReference type="InterPro" id="IPR025129">
    <property type="entry name" value="DUF4055"/>
</dbReference>
<dbReference type="EnsemblBacteria" id="ABC23386">
    <property type="protein sequence ID" value="ABC23386"/>
    <property type="gene ID" value="Rru_A2589"/>
</dbReference>
<proteinExistence type="predicted"/>
<dbReference type="RefSeq" id="WP_011390339.1">
    <property type="nucleotide sequence ID" value="NC_007643.1"/>
</dbReference>
<sequence length="452" mass="48583">MPDPVPDLVTAPADPARPTADYLACAPHWAMVRALMGGTPAMRAAGEGFLPRYEAEDRDAYRTRLARAVLLPAFAGAVRDIVGRVFARPLLLGEDVPPRLRGWLEDADLMGNALHRVAERWFTEAVTTGIGWLQVEMPGRDQPEALRRPYLIVLSAEEVIAAHAARRAGRWRLDHARLRFTARERQGFTERGVDHVQVLEPGSFESWRRGGTGWVRTDKGETGLGELPLVPLRLGPAEGALFARPPLEGLAHLNVAHWQSASDQRNILTLGRFAMLALSGPAPEGGKEGGLAVGPKTFLHSPDAAARWYYVEPAGTAIQAGERDLARLEAQMERLALDPLVERSGSQTATAAAIAASQAHSVVKAWALALKDALEQALALMAAWSGEAPLAEGGGRVDVSTDFAEVRDGGDLDALFKARAAGDLSRGAYLAELQRRGVLSLAFDAQADALAP</sequence>
<evidence type="ECO:0000313" key="2">
    <source>
        <dbReference type="EMBL" id="ABC23386.1"/>
    </source>
</evidence>
<dbReference type="HOGENOM" id="CLU_041779_0_1_5"/>
<feature type="domain" description="DUF4055" evidence="1">
    <location>
        <begin position="246"/>
        <end position="384"/>
    </location>
</feature>
<keyword evidence="3" id="KW-1185">Reference proteome</keyword>
<dbReference type="PATRIC" id="fig|269796.9.peg.2698"/>
<dbReference type="Proteomes" id="UP000001929">
    <property type="component" value="Chromosome"/>
</dbReference>
<name>Q2RR59_RHORT</name>